<dbReference type="InterPro" id="IPR005467">
    <property type="entry name" value="His_kinase_dom"/>
</dbReference>
<dbReference type="InterPro" id="IPR003661">
    <property type="entry name" value="HisK_dim/P_dom"/>
</dbReference>
<dbReference type="InterPro" id="IPR003594">
    <property type="entry name" value="HATPase_dom"/>
</dbReference>
<dbReference type="CDD" id="cd00082">
    <property type="entry name" value="HisKA"/>
    <property type="match status" value="1"/>
</dbReference>
<keyword evidence="12" id="KW-0902">Two-component regulatory system</keyword>
<dbReference type="CDD" id="cd00075">
    <property type="entry name" value="HATPase"/>
    <property type="match status" value="1"/>
</dbReference>
<evidence type="ECO:0000256" key="12">
    <source>
        <dbReference type="ARBA" id="ARBA00023012"/>
    </source>
</evidence>
<dbReference type="PANTHER" id="PTHR45528">
    <property type="entry name" value="SENSOR HISTIDINE KINASE CPXA"/>
    <property type="match status" value="1"/>
</dbReference>
<evidence type="ECO:0000256" key="10">
    <source>
        <dbReference type="ARBA" id="ARBA00022840"/>
    </source>
</evidence>
<evidence type="ECO:0000259" key="16">
    <source>
        <dbReference type="PROSITE" id="PS50885"/>
    </source>
</evidence>
<keyword evidence="8" id="KW-0547">Nucleotide-binding</keyword>
<dbReference type="SMART" id="SM00388">
    <property type="entry name" value="HisKA"/>
    <property type="match status" value="1"/>
</dbReference>
<keyword evidence="18" id="KW-1185">Reference proteome</keyword>
<keyword evidence="13 14" id="KW-0472">Membrane</keyword>
<dbReference type="SMART" id="SM00387">
    <property type="entry name" value="HATPase_c"/>
    <property type="match status" value="1"/>
</dbReference>
<dbReference type="PRINTS" id="PR00344">
    <property type="entry name" value="BCTRLSENSOR"/>
</dbReference>
<comment type="catalytic activity">
    <reaction evidence="1">
        <text>ATP + protein L-histidine = ADP + protein N-phospho-L-histidine.</text>
        <dbReference type="EC" id="2.7.13.3"/>
    </reaction>
</comment>
<dbReference type="SUPFAM" id="SSF47384">
    <property type="entry name" value="Homodimeric domain of signal transducing histidine kinase"/>
    <property type="match status" value="1"/>
</dbReference>
<keyword evidence="6" id="KW-0808">Transferase</keyword>
<feature type="domain" description="Histidine kinase" evidence="15">
    <location>
        <begin position="214"/>
        <end position="434"/>
    </location>
</feature>
<dbReference type="HOGENOM" id="CLU_000445_89_3_12"/>
<dbReference type="Pfam" id="PF00672">
    <property type="entry name" value="HAMP"/>
    <property type="match status" value="1"/>
</dbReference>
<reference evidence="18" key="1">
    <citation type="journal article" date="2013" name="Stand. Genomic Sci.">
        <title>Genome sequence of the thermophilic fresh-water bacterium Spirochaeta caldaria type strain (H1(T)), reclassification of Spirochaeta caldaria, Spirochaeta stenostrepta, and Spirochaeta zuelzerae in the genus Treponema as Treponema caldaria comb. nov., Treponema stenostrepta comb. nov., and Treponema zuelzerae comb. nov., and emendation of the genus Treponema.</title>
        <authorList>
            <person name="Abt B."/>
            <person name="Goker M."/>
            <person name="Scheuner C."/>
            <person name="Han C."/>
            <person name="Lu M."/>
            <person name="Misra M."/>
            <person name="Lapidus A."/>
            <person name="Nolan M."/>
            <person name="Lucas S."/>
            <person name="Hammon N."/>
            <person name="Deshpande S."/>
            <person name="Cheng J.F."/>
            <person name="Tapia R."/>
            <person name="Goodwin L.A."/>
            <person name="Pitluck S."/>
            <person name="Liolios K."/>
            <person name="Pagani I."/>
            <person name="Ivanova N."/>
            <person name="Mavromatis K."/>
            <person name="Mikhailova N."/>
            <person name="Huntemann M."/>
            <person name="Pati A."/>
            <person name="Chen A."/>
            <person name="Palaniappan K."/>
            <person name="Land M."/>
            <person name="Hauser L."/>
            <person name="Jeffries C.D."/>
            <person name="Rohde M."/>
            <person name="Spring S."/>
            <person name="Gronow S."/>
            <person name="Detter J.C."/>
            <person name="Bristow J."/>
            <person name="Eisen J.A."/>
            <person name="Markowitz V."/>
            <person name="Hugenholtz P."/>
            <person name="Kyrpides N.C."/>
            <person name="Woyke T."/>
            <person name="Klenk H.P."/>
        </authorList>
    </citation>
    <scope>NUCLEOTIDE SEQUENCE</scope>
    <source>
        <strain evidence="18">ATCC 51460 / DSM 7334 / H1</strain>
    </source>
</reference>
<dbReference type="InterPro" id="IPR003660">
    <property type="entry name" value="HAMP_dom"/>
</dbReference>
<dbReference type="FunFam" id="3.30.565.10:FF:000006">
    <property type="entry name" value="Sensor histidine kinase WalK"/>
    <property type="match status" value="1"/>
</dbReference>
<dbReference type="SMART" id="SM00304">
    <property type="entry name" value="HAMP"/>
    <property type="match status" value="1"/>
</dbReference>
<keyword evidence="10" id="KW-0067">ATP-binding</keyword>
<dbReference type="PROSITE" id="PS50885">
    <property type="entry name" value="HAMP"/>
    <property type="match status" value="1"/>
</dbReference>
<evidence type="ECO:0000256" key="11">
    <source>
        <dbReference type="ARBA" id="ARBA00022989"/>
    </source>
</evidence>
<evidence type="ECO:0000256" key="13">
    <source>
        <dbReference type="ARBA" id="ARBA00023136"/>
    </source>
</evidence>
<dbReference type="KEGG" id="scd:Spica_2604"/>
<dbReference type="CDD" id="cd06225">
    <property type="entry name" value="HAMP"/>
    <property type="match status" value="1"/>
</dbReference>
<dbReference type="GO" id="GO:0000155">
    <property type="term" value="F:phosphorelay sensor kinase activity"/>
    <property type="evidence" value="ECO:0007669"/>
    <property type="project" value="InterPro"/>
</dbReference>
<accession>F8EY43</accession>
<feature type="domain" description="HAMP" evidence="16">
    <location>
        <begin position="147"/>
        <end position="199"/>
    </location>
</feature>
<dbReference type="InterPro" id="IPR050398">
    <property type="entry name" value="HssS/ArlS-like"/>
</dbReference>
<dbReference type="PROSITE" id="PS50109">
    <property type="entry name" value="HIS_KIN"/>
    <property type="match status" value="1"/>
</dbReference>
<dbReference type="AlphaFoldDB" id="F8EY43"/>
<gene>
    <name evidence="17" type="ordered locus">Spica_2604</name>
</gene>
<dbReference type="EMBL" id="CP002868">
    <property type="protein sequence ID" value="AEJ20704.1"/>
    <property type="molecule type" value="Genomic_DNA"/>
</dbReference>
<evidence type="ECO:0000256" key="5">
    <source>
        <dbReference type="ARBA" id="ARBA00022553"/>
    </source>
</evidence>
<dbReference type="RefSeq" id="WP_013969982.1">
    <property type="nucleotide sequence ID" value="NC_015732.1"/>
</dbReference>
<name>F8EY43_GRAC1</name>
<dbReference type="STRING" id="744872.Spica_2604"/>
<dbReference type="SUPFAM" id="SSF55874">
    <property type="entry name" value="ATPase domain of HSP90 chaperone/DNA topoisomerase II/histidine kinase"/>
    <property type="match status" value="1"/>
</dbReference>
<keyword evidence="11 14" id="KW-1133">Transmembrane helix</keyword>
<dbReference type="GO" id="GO:0005524">
    <property type="term" value="F:ATP binding"/>
    <property type="evidence" value="ECO:0007669"/>
    <property type="project" value="UniProtKB-KW"/>
</dbReference>
<dbReference type="Proteomes" id="UP000000503">
    <property type="component" value="Chromosome"/>
</dbReference>
<evidence type="ECO:0000256" key="4">
    <source>
        <dbReference type="ARBA" id="ARBA00022475"/>
    </source>
</evidence>
<proteinExistence type="predicted"/>
<sequence length="439" mass="50020">MKIQKDGNFFTRISARWTIDAETKERIRGKRAEIKRLKDEIHREFHLRQHRIEDEYFRDLLKLEGKIPRSHQRFGCSRVPDSALIRKYRIAWYRRKIGGIIAFVFLLIPPFFMGGFSFTIKILFSLIAFLLVLAQVAEFTLYVRFDRRILTPIARLEEASRSIAKGDYGVRVEQTGHSELLGLIESFNMMAKSLAESEALKAEYEKNRKELIASISHDLKTPITAILGYVEASSQIGFTDPVRIEKYTKVIAANASYMNHLIDDLFLFSKLDMHKLDFHFEETMLKPFIADLMQEFEIEFDWHGADFNYNDGIPENATAKLDVKRFIQVFNNIVDNAVKYGCKDKLMLYVSACVLGGSFVLTIRDNGPGVPEEKLVHVFERFYRVDGERTKDLGSTGLGLAIAKELVEAHGGTITVVNAPEGGLEFTITIPLSGGGENT</sequence>
<protein>
    <recommendedName>
        <fullName evidence="3">histidine kinase</fullName>
        <ecNumber evidence="3">2.7.13.3</ecNumber>
    </recommendedName>
</protein>
<evidence type="ECO:0000256" key="6">
    <source>
        <dbReference type="ARBA" id="ARBA00022679"/>
    </source>
</evidence>
<dbReference type="EC" id="2.7.13.3" evidence="3"/>
<keyword evidence="5" id="KW-0597">Phosphoprotein</keyword>
<organism evidence="17 18">
    <name type="scientific">Gracilinema caldarium (strain ATCC 51460 / DSM 7334 / H1)</name>
    <name type="common">Treponema caldarium</name>
    <dbReference type="NCBI Taxonomy" id="744872"/>
    <lineage>
        <taxon>Bacteria</taxon>
        <taxon>Pseudomonadati</taxon>
        <taxon>Spirochaetota</taxon>
        <taxon>Spirochaetia</taxon>
        <taxon>Spirochaetales</taxon>
        <taxon>Breznakiellaceae</taxon>
        <taxon>Gracilinema</taxon>
    </lineage>
</organism>
<dbReference type="InterPro" id="IPR036890">
    <property type="entry name" value="HATPase_C_sf"/>
</dbReference>
<comment type="subcellular location">
    <subcellularLocation>
        <location evidence="2">Cell membrane</location>
        <topology evidence="2">Multi-pass membrane protein</topology>
    </subcellularLocation>
</comment>
<evidence type="ECO:0000313" key="17">
    <source>
        <dbReference type="EMBL" id="AEJ20704.1"/>
    </source>
</evidence>
<dbReference type="InterPro" id="IPR004358">
    <property type="entry name" value="Sig_transdc_His_kin-like_C"/>
</dbReference>
<evidence type="ECO:0000256" key="14">
    <source>
        <dbReference type="SAM" id="Phobius"/>
    </source>
</evidence>
<evidence type="ECO:0000256" key="3">
    <source>
        <dbReference type="ARBA" id="ARBA00012438"/>
    </source>
</evidence>
<keyword evidence="7 14" id="KW-0812">Transmembrane</keyword>
<evidence type="ECO:0000259" key="15">
    <source>
        <dbReference type="PROSITE" id="PS50109"/>
    </source>
</evidence>
<keyword evidence="4" id="KW-1003">Cell membrane</keyword>
<dbReference type="PANTHER" id="PTHR45528:SF1">
    <property type="entry name" value="SENSOR HISTIDINE KINASE CPXA"/>
    <property type="match status" value="1"/>
</dbReference>
<dbReference type="Gene3D" id="3.30.565.10">
    <property type="entry name" value="Histidine kinase-like ATPase, C-terminal domain"/>
    <property type="match status" value="1"/>
</dbReference>
<dbReference type="Gene3D" id="1.10.287.130">
    <property type="match status" value="1"/>
</dbReference>
<evidence type="ECO:0000256" key="7">
    <source>
        <dbReference type="ARBA" id="ARBA00022692"/>
    </source>
</evidence>
<dbReference type="SUPFAM" id="SSF158472">
    <property type="entry name" value="HAMP domain-like"/>
    <property type="match status" value="1"/>
</dbReference>
<keyword evidence="9 17" id="KW-0418">Kinase</keyword>
<evidence type="ECO:0000256" key="2">
    <source>
        <dbReference type="ARBA" id="ARBA00004651"/>
    </source>
</evidence>
<evidence type="ECO:0000256" key="8">
    <source>
        <dbReference type="ARBA" id="ARBA00022741"/>
    </source>
</evidence>
<evidence type="ECO:0000256" key="1">
    <source>
        <dbReference type="ARBA" id="ARBA00000085"/>
    </source>
</evidence>
<dbReference type="Pfam" id="PF00512">
    <property type="entry name" value="HisKA"/>
    <property type="match status" value="1"/>
</dbReference>
<dbReference type="Pfam" id="PF02518">
    <property type="entry name" value="HATPase_c"/>
    <property type="match status" value="1"/>
</dbReference>
<dbReference type="GO" id="GO:0005886">
    <property type="term" value="C:plasma membrane"/>
    <property type="evidence" value="ECO:0007669"/>
    <property type="project" value="UniProtKB-SubCell"/>
</dbReference>
<evidence type="ECO:0000256" key="9">
    <source>
        <dbReference type="ARBA" id="ARBA00022777"/>
    </source>
</evidence>
<feature type="transmembrane region" description="Helical" evidence="14">
    <location>
        <begin position="97"/>
        <end position="116"/>
    </location>
</feature>
<evidence type="ECO:0000313" key="18">
    <source>
        <dbReference type="Proteomes" id="UP000000503"/>
    </source>
</evidence>
<dbReference type="eggNOG" id="COG5002">
    <property type="taxonomic scope" value="Bacteria"/>
</dbReference>
<dbReference type="InterPro" id="IPR036097">
    <property type="entry name" value="HisK_dim/P_sf"/>
</dbReference>
<dbReference type="Gene3D" id="6.10.340.10">
    <property type="match status" value="1"/>
</dbReference>
<feature type="transmembrane region" description="Helical" evidence="14">
    <location>
        <begin position="122"/>
        <end position="143"/>
    </location>
</feature>